<accession>A0ABX2TH24</accession>
<protein>
    <submittedName>
        <fullName evidence="1">Biotin/lipoyl-binding protein</fullName>
    </submittedName>
</protein>
<evidence type="ECO:0000313" key="1">
    <source>
        <dbReference type="EMBL" id="NYZ22596.1"/>
    </source>
</evidence>
<organism evidence="1 2">
    <name type="scientific">Azospirillum oleiclasticum</name>
    <dbReference type="NCBI Taxonomy" id="2735135"/>
    <lineage>
        <taxon>Bacteria</taxon>
        <taxon>Pseudomonadati</taxon>
        <taxon>Pseudomonadota</taxon>
        <taxon>Alphaproteobacteria</taxon>
        <taxon>Rhodospirillales</taxon>
        <taxon>Azospirillaceae</taxon>
        <taxon>Azospirillum</taxon>
    </lineage>
</organism>
<dbReference type="RefSeq" id="WP_180284359.1">
    <property type="nucleotide sequence ID" value="NZ_JABFDB010000019.1"/>
</dbReference>
<dbReference type="Proteomes" id="UP000584642">
    <property type="component" value="Unassembled WGS sequence"/>
</dbReference>
<reference evidence="1 2" key="1">
    <citation type="submission" date="2020-05" db="EMBL/GenBank/DDBJ databases">
        <title>Azospirillum oleiclasticum sp. nov, a nitrogen-fixing and heavy crude oil-emulsifying bacterium isolated from the crude oil of Yumen Oilfield.</title>
        <authorList>
            <person name="Wu D."/>
            <person name="Cai M."/>
            <person name="Zhang X."/>
        </authorList>
    </citation>
    <scope>NUCLEOTIDE SEQUENCE [LARGE SCALE GENOMIC DNA]</scope>
    <source>
        <strain evidence="1 2">ROY-1-1-2</strain>
    </source>
</reference>
<dbReference type="EMBL" id="JABFDB010000019">
    <property type="protein sequence ID" value="NYZ22596.1"/>
    <property type="molecule type" value="Genomic_DNA"/>
</dbReference>
<proteinExistence type="predicted"/>
<name>A0ABX2TH24_9PROT</name>
<evidence type="ECO:0000313" key="2">
    <source>
        <dbReference type="Proteomes" id="UP000584642"/>
    </source>
</evidence>
<dbReference type="InterPro" id="IPR011053">
    <property type="entry name" value="Single_hybrid_motif"/>
</dbReference>
<comment type="caution">
    <text evidence="1">The sequence shown here is derived from an EMBL/GenBank/DDBJ whole genome shotgun (WGS) entry which is preliminary data.</text>
</comment>
<sequence>MPGEGRLTHAAVDRILALLDGTAGHDIDLAVDGLSLRAEGRAAAPSRSVAAVEPVAAFPAPLPSGPQAVLAPRAGGITLPAGLVPGRAVSADTDIATIGPEGAGELVRAGVAGTVTDLFVADGDLVEYGQPLVRLTPAA</sequence>
<gene>
    <name evidence="1" type="ORF">HND93_23035</name>
</gene>
<dbReference type="Gene3D" id="2.40.50.100">
    <property type="match status" value="1"/>
</dbReference>
<dbReference type="SUPFAM" id="SSF51230">
    <property type="entry name" value="Single hybrid motif"/>
    <property type="match status" value="1"/>
</dbReference>
<keyword evidence="2" id="KW-1185">Reference proteome</keyword>